<proteinExistence type="predicted"/>
<dbReference type="Proteomes" id="UP000070544">
    <property type="component" value="Unassembled WGS sequence"/>
</dbReference>
<keyword evidence="3" id="KW-1185">Reference proteome</keyword>
<accession>A0A139ATQ4</accession>
<sequence length="252" mass="26648">MCSHLVPSTIKGVPVGAQPIPSSPVPILTTPISPLSSHMSISPPFPSSPLSPTARVGCYPLFGQTPSLPFTPGSPYGVPQLTNSSYGFSSPFSSPSQEISHRGQIHHQPYDVAYAIPTANSLQGPVGYHNQPLFSRQGSQPLSGYQGQLSPLPQMSNVDVTDSGVVAPHSTVPIYRKGPRQDQLLHHQPLPFHHPKEHSPGYPGSHQPIVGASGHTSAPPSFRFGSTAHGTAHQNALGARFGSSKSSGYQHK</sequence>
<evidence type="ECO:0000256" key="1">
    <source>
        <dbReference type="SAM" id="MobiDB-lite"/>
    </source>
</evidence>
<reference evidence="2 3" key="1">
    <citation type="journal article" date="2015" name="Genome Biol. Evol.">
        <title>Phylogenomic analyses indicate that early fungi evolved digesting cell walls of algal ancestors of land plants.</title>
        <authorList>
            <person name="Chang Y."/>
            <person name="Wang S."/>
            <person name="Sekimoto S."/>
            <person name="Aerts A.L."/>
            <person name="Choi C."/>
            <person name="Clum A."/>
            <person name="LaButti K.M."/>
            <person name="Lindquist E.A."/>
            <person name="Yee Ngan C."/>
            <person name="Ohm R.A."/>
            <person name="Salamov A.A."/>
            <person name="Grigoriev I.V."/>
            <person name="Spatafora J.W."/>
            <person name="Berbee M.L."/>
        </authorList>
    </citation>
    <scope>NUCLEOTIDE SEQUENCE [LARGE SCALE GENOMIC DNA]</scope>
    <source>
        <strain evidence="2 3">JEL478</strain>
    </source>
</reference>
<organism evidence="2 3">
    <name type="scientific">Gonapodya prolifera (strain JEL478)</name>
    <name type="common">Monoblepharis prolifera</name>
    <dbReference type="NCBI Taxonomy" id="1344416"/>
    <lineage>
        <taxon>Eukaryota</taxon>
        <taxon>Fungi</taxon>
        <taxon>Fungi incertae sedis</taxon>
        <taxon>Chytridiomycota</taxon>
        <taxon>Chytridiomycota incertae sedis</taxon>
        <taxon>Monoblepharidomycetes</taxon>
        <taxon>Monoblepharidales</taxon>
        <taxon>Gonapodyaceae</taxon>
        <taxon>Gonapodya</taxon>
    </lineage>
</organism>
<evidence type="ECO:0000313" key="2">
    <source>
        <dbReference type="EMBL" id="KXS20074.1"/>
    </source>
</evidence>
<name>A0A139ATQ4_GONPJ</name>
<dbReference type="EMBL" id="KQ965736">
    <property type="protein sequence ID" value="KXS20074.1"/>
    <property type="molecule type" value="Genomic_DNA"/>
</dbReference>
<protein>
    <submittedName>
        <fullName evidence="2">Uncharacterized protein</fullName>
    </submittedName>
</protein>
<dbReference type="AlphaFoldDB" id="A0A139ATQ4"/>
<feature type="region of interest" description="Disordered" evidence="1">
    <location>
        <begin position="190"/>
        <end position="231"/>
    </location>
</feature>
<evidence type="ECO:0000313" key="3">
    <source>
        <dbReference type="Proteomes" id="UP000070544"/>
    </source>
</evidence>
<gene>
    <name evidence="2" type="ORF">M427DRAFT_401529</name>
</gene>